<evidence type="ECO:0000313" key="4">
    <source>
        <dbReference type="Proteomes" id="UP000001285"/>
    </source>
</evidence>
<evidence type="ECO:0000256" key="1">
    <source>
        <dbReference type="SAM" id="MobiDB-lite"/>
    </source>
</evidence>
<protein>
    <recommendedName>
        <fullName evidence="5">DUF2628 domain-containing protein</fullName>
    </recommendedName>
</protein>
<proteinExistence type="predicted"/>
<evidence type="ECO:0000256" key="2">
    <source>
        <dbReference type="SAM" id="Phobius"/>
    </source>
</evidence>
<organism evidence="3 4">
    <name type="scientific">Fructilactobacillus sanfranciscensis (strain TMW 1.1304)</name>
    <name type="common">Lactobacillus sanfranciscensis</name>
    <dbReference type="NCBI Taxonomy" id="714313"/>
    <lineage>
        <taxon>Bacteria</taxon>
        <taxon>Bacillati</taxon>
        <taxon>Bacillota</taxon>
        <taxon>Bacilli</taxon>
        <taxon>Lactobacillales</taxon>
        <taxon>Lactobacillaceae</taxon>
        <taxon>Fructilactobacillus</taxon>
    </lineage>
</organism>
<dbReference type="AlphaFoldDB" id="G2KUA4"/>
<keyword evidence="2" id="KW-0812">Transmembrane</keyword>
<sequence length="178" mass="19968">MKISLVNPVTNQIKRAKIGFSWTTFFFGFWPALYRGDWLWFIIMFVTETMLGYRTYAFGSLIVGIVFAFIYNKLYINGLLNKGWVAADAYSNNNPAQTQSSNDDNYQSTSTSTDNQSDDSNSSLDNEDNKVKNQVNSVTDKTDNKSKQDSNSNPSTTTSNANNNSSKNDNNQSNPTNN</sequence>
<dbReference type="eggNOG" id="ENOG5032ZT4">
    <property type="taxonomic scope" value="Bacteria"/>
</dbReference>
<dbReference type="STRING" id="714313.LSA_08010"/>
<dbReference type="Proteomes" id="UP000001285">
    <property type="component" value="Chromosome"/>
</dbReference>
<keyword evidence="2" id="KW-1133">Transmembrane helix</keyword>
<dbReference type="HOGENOM" id="CLU_1508790_0_0_9"/>
<dbReference type="KEGG" id="lsn:LSA_08010"/>
<reference evidence="3 4" key="1">
    <citation type="journal article" date="2011" name="Microb. Cell Fact.">
        <title>Genomic analysis reveals Lactobacillus sanfranciscensis as stable element in traditional sourdoughs.</title>
        <authorList>
            <person name="Vogel R.F."/>
            <person name="Pavlovic M."/>
            <person name="Ehrmann M.A."/>
            <person name="Wiezer A."/>
            <person name="Liesegang H."/>
            <person name="Offschanka S."/>
            <person name="Voget S."/>
            <person name="Angelov A."/>
            <person name="Bocker G."/>
            <person name="Liebl W."/>
        </authorList>
    </citation>
    <scope>NUCLEOTIDE SEQUENCE [LARGE SCALE GENOMIC DNA]</scope>
    <source>
        <strain evidence="3 4">TMW 1.1304</strain>
    </source>
</reference>
<keyword evidence="4" id="KW-1185">Reference proteome</keyword>
<feature type="compositionally biased region" description="Low complexity" evidence="1">
    <location>
        <begin position="99"/>
        <end position="124"/>
    </location>
</feature>
<feature type="region of interest" description="Disordered" evidence="1">
    <location>
        <begin position="95"/>
        <end position="178"/>
    </location>
</feature>
<dbReference type="RefSeq" id="WP_014082071.1">
    <property type="nucleotide sequence ID" value="NC_015978.1"/>
</dbReference>
<keyword evidence="2" id="KW-0472">Membrane</keyword>
<evidence type="ECO:0000313" key="3">
    <source>
        <dbReference type="EMBL" id="AEN99213.1"/>
    </source>
</evidence>
<feature type="transmembrane region" description="Helical" evidence="2">
    <location>
        <begin position="55"/>
        <end position="72"/>
    </location>
</feature>
<evidence type="ECO:0008006" key="5">
    <source>
        <dbReference type="Google" id="ProtNLM"/>
    </source>
</evidence>
<name>G2KUA4_FRUST</name>
<dbReference type="EMBL" id="CP002461">
    <property type="protein sequence ID" value="AEN99213.1"/>
    <property type="molecule type" value="Genomic_DNA"/>
</dbReference>
<feature type="transmembrane region" description="Helical" evidence="2">
    <location>
        <begin position="20"/>
        <end position="43"/>
    </location>
</feature>
<accession>G2KUA4</accession>
<gene>
    <name evidence="3" type="ordered locus">LSA_08010</name>
</gene>
<feature type="compositionally biased region" description="Low complexity" evidence="1">
    <location>
        <begin position="150"/>
        <end position="178"/>
    </location>
</feature>